<dbReference type="SMART" id="SM00422">
    <property type="entry name" value="HTH_MERR"/>
    <property type="match status" value="1"/>
</dbReference>
<dbReference type="EMBL" id="FWFG01000082">
    <property type="protein sequence ID" value="SLM93298.1"/>
    <property type="molecule type" value="Genomic_DNA"/>
</dbReference>
<reference evidence="8 9" key="1">
    <citation type="submission" date="2017-02" db="EMBL/GenBank/DDBJ databases">
        <authorList>
            <person name="Peterson S.W."/>
        </authorList>
    </citation>
    <scope>NUCLEOTIDE SEQUENCE [LARGE SCALE GENOMIC DNA]</scope>
    <source>
        <strain evidence="8 9">CIP104813</strain>
    </source>
</reference>
<name>A0A1X6X3J8_9MICO</name>
<feature type="domain" description="HTH merR-type" evidence="7">
    <location>
        <begin position="2"/>
        <end position="71"/>
    </location>
</feature>
<dbReference type="InterPro" id="IPR000551">
    <property type="entry name" value="MerR-type_HTH_dom"/>
</dbReference>
<dbReference type="PANTHER" id="PTHR30204:SF69">
    <property type="entry name" value="MERR-FAMILY TRANSCRIPTIONAL REGULATOR"/>
    <property type="match status" value="1"/>
</dbReference>
<proteinExistence type="predicted"/>
<keyword evidence="9" id="KW-1185">Reference proteome</keyword>
<dbReference type="Proteomes" id="UP000195981">
    <property type="component" value="Unassembled WGS sequence"/>
</dbReference>
<dbReference type="PROSITE" id="PS50937">
    <property type="entry name" value="HTH_MERR_2"/>
    <property type="match status" value="1"/>
</dbReference>
<feature type="compositionally biased region" description="Basic and acidic residues" evidence="6">
    <location>
        <begin position="149"/>
        <end position="158"/>
    </location>
</feature>
<dbReference type="InterPro" id="IPR009061">
    <property type="entry name" value="DNA-bd_dom_put_sf"/>
</dbReference>
<dbReference type="InterPro" id="IPR047057">
    <property type="entry name" value="MerR_fam"/>
</dbReference>
<dbReference type="GO" id="GO:0003677">
    <property type="term" value="F:DNA binding"/>
    <property type="evidence" value="ECO:0007669"/>
    <property type="project" value="UniProtKB-KW"/>
</dbReference>
<evidence type="ECO:0000256" key="2">
    <source>
        <dbReference type="ARBA" id="ARBA00023015"/>
    </source>
</evidence>
<dbReference type="GO" id="GO:0003700">
    <property type="term" value="F:DNA-binding transcription factor activity"/>
    <property type="evidence" value="ECO:0007669"/>
    <property type="project" value="InterPro"/>
</dbReference>
<dbReference type="AlphaFoldDB" id="A0A1X6X3J8"/>
<dbReference type="OrthoDB" id="5242095at2"/>
<accession>A0A1X6X3J8</accession>
<keyword evidence="3" id="KW-0238">DNA-binding</keyword>
<sequence>MAYTIGEVAAQLGVAPSTLRYYEREGLLPAVERSASGRRAFSDQDLEACRVIDCLKTSGLSIRQIKAFMDMVVEGDATLPERLELFRERKEAMEREMRELQQVLDVLEFKTWYYEQAVAAGTEGAVRALPTDRIPAEHRSAQAHLAGESGKERLGAVS</sequence>
<gene>
    <name evidence="8" type="ORF">FM110_09620</name>
</gene>
<evidence type="ECO:0000313" key="8">
    <source>
        <dbReference type="EMBL" id="SLM93298.1"/>
    </source>
</evidence>
<feature type="region of interest" description="Disordered" evidence="6">
    <location>
        <begin position="137"/>
        <end position="158"/>
    </location>
</feature>
<protein>
    <submittedName>
        <fullName evidence="8">Transcriptional regulator, MerR family</fullName>
    </submittedName>
</protein>
<evidence type="ECO:0000256" key="1">
    <source>
        <dbReference type="ARBA" id="ARBA00022491"/>
    </source>
</evidence>
<keyword evidence="2" id="KW-0805">Transcription regulation</keyword>
<evidence type="ECO:0000259" key="7">
    <source>
        <dbReference type="PROSITE" id="PS50937"/>
    </source>
</evidence>
<keyword evidence="4" id="KW-0804">Transcription</keyword>
<dbReference type="PANTHER" id="PTHR30204">
    <property type="entry name" value="REDOX-CYCLING DRUG-SENSING TRANSCRIPTIONAL ACTIVATOR SOXR"/>
    <property type="match status" value="1"/>
</dbReference>
<dbReference type="RefSeq" id="WP_087104552.1">
    <property type="nucleotide sequence ID" value="NZ_FWFG01000082.1"/>
</dbReference>
<dbReference type="Pfam" id="PF13411">
    <property type="entry name" value="MerR_1"/>
    <property type="match status" value="1"/>
</dbReference>
<evidence type="ECO:0000313" key="9">
    <source>
        <dbReference type="Proteomes" id="UP000195981"/>
    </source>
</evidence>
<organism evidence="8 9">
    <name type="scientific">Brachybacterium nesterenkovii</name>
    <dbReference type="NCBI Taxonomy" id="47847"/>
    <lineage>
        <taxon>Bacteria</taxon>
        <taxon>Bacillati</taxon>
        <taxon>Actinomycetota</taxon>
        <taxon>Actinomycetes</taxon>
        <taxon>Micrococcales</taxon>
        <taxon>Dermabacteraceae</taxon>
        <taxon>Brachybacterium</taxon>
    </lineage>
</organism>
<evidence type="ECO:0000256" key="4">
    <source>
        <dbReference type="ARBA" id="ARBA00023163"/>
    </source>
</evidence>
<evidence type="ECO:0000256" key="5">
    <source>
        <dbReference type="SAM" id="Coils"/>
    </source>
</evidence>
<dbReference type="PROSITE" id="PS00552">
    <property type="entry name" value="HTH_MERR_1"/>
    <property type="match status" value="1"/>
</dbReference>
<evidence type="ECO:0000256" key="6">
    <source>
        <dbReference type="SAM" id="MobiDB-lite"/>
    </source>
</evidence>
<dbReference type="CDD" id="cd01109">
    <property type="entry name" value="HTH_YyaN"/>
    <property type="match status" value="1"/>
</dbReference>
<dbReference type="Gene3D" id="1.10.1660.10">
    <property type="match status" value="1"/>
</dbReference>
<evidence type="ECO:0000256" key="3">
    <source>
        <dbReference type="ARBA" id="ARBA00023125"/>
    </source>
</evidence>
<dbReference type="SUPFAM" id="SSF46955">
    <property type="entry name" value="Putative DNA-binding domain"/>
    <property type="match status" value="1"/>
</dbReference>
<dbReference type="PRINTS" id="PR00040">
    <property type="entry name" value="HTHMERR"/>
</dbReference>
<feature type="coiled-coil region" evidence="5">
    <location>
        <begin position="83"/>
        <end position="110"/>
    </location>
</feature>
<keyword evidence="5" id="KW-0175">Coiled coil</keyword>
<keyword evidence="1" id="KW-0678">Repressor</keyword>